<evidence type="ECO:0000313" key="3">
    <source>
        <dbReference type="Proteomes" id="UP000540568"/>
    </source>
</evidence>
<gene>
    <name evidence="2" type="ORF">FHX71_003316</name>
</gene>
<dbReference type="Pfam" id="PF00561">
    <property type="entry name" value="Abhydrolase_1"/>
    <property type="match status" value="1"/>
</dbReference>
<dbReference type="Proteomes" id="UP000540568">
    <property type="component" value="Unassembled WGS sequence"/>
</dbReference>
<accession>A0A7W3JAU9</accession>
<reference evidence="2 3" key="1">
    <citation type="submission" date="2020-07" db="EMBL/GenBank/DDBJ databases">
        <title>Sequencing the genomes of 1000 actinobacteria strains.</title>
        <authorList>
            <person name="Klenk H.-P."/>
        </authorList>
    </citation>
    <scope>NUCLEOTIDE SEQUENCE [LARGE SCALE GENOMIC DNA]</scope>
    <source>
        <strain evidence="2 3">DSM 44121</strain>
    </source>
</reference>
<dbReference type="PANTHER" id="PTHR43433">
    <property type="entry name" value="HYDROLASE, ALPHA/BETA FOLD FAMILY PROTEIN"/>
    <property type="match status" value="1"/>
</dbReference>
<dbReference type="GO" id="GO:0004806">
    <property type="term" value="F:triacylglycerol lipase activity"/>
    <property type="evidence" value="ECO:0007669"/>
    <property type="project" value="TreeGrafter"/>
</dbReference>
<dbReference type="PANTHER" id="PTHR43433:SF5">
    <property type="entry name" value="AB HYDROLASE-1 DOMAIN-CONTAINING PROTEIN"/>
    <property type="match status" value="1"/>
</dbReference>
<dbReference type="GO" id="GO:0046503">
    <property type="term" value="P:glycerolipid catabolic process"/>
    <property type="evidence" value="ECO:0007669"/>
    <property type="project" value="TreeGrafter"/>
</dbReference>
<sequence length="298" mass="32311">MIGHDIWSPTRFARNGDVALAYDRFGTGRGTPLLLLMGLAMSRFWWPDGFCRALADEGFDVVRFDQRDTGESTRFGTSERRVSWTSLFGGGSVPYTAEDVVDDAAAVLDAVGWDRAVALGHSQGGVVAQRFALRYPDRTLGLVTCDAPPSDAVGLGALRHLRYGMVARRATARYPRSREGDVASALAVARAMASSAYPVDEAVARARIERGLDCGPRDMRAMGRQLRASWHGPRLREVRTPTLVVHGAEDPLVRTTAARATARAVPGARLLVLDDVGHDLPPVVWPTLARQVRGLVPA</sequence>
<dbReference type="Gene3D" id="3.40.50.1820">
    <property type="entry name" value="alpha/beta hydrolase"/>
    <property type="match status" value="1"/>
</dbReference>
<protein>
    <submittedName>
        <fullName evidence="2">Pimeloyl-ACP methyl ester carboxylesterase</fullName>
    </submittedName>
</protein>
<dbReference type="InterPro" id="IPR050471">
    <property type="entry name" value="AB_hydrolase"/>
</dbReference>
<organism evidence="2 3">
    <name type="scientific">Promicromonospora sukumoe</name>
    <dbReference type="NCBI Taxonomy" id="88382"/>
    <lineage>
        <taxon>Bacteria</taxon>
        <taxon>Bacillati</taxon>
        <taxon>Actinomycetota</taxon>
        <taxon>Actinomycetes</taxon>
        <taxon>Micrococcales</taxon>
        <taxon>Promicromonosporaceae</taxon>
        <taxon>Promicromonospora</taxon>
    </lineage>
</organism>
<evidence type="ECO:0000259" key="1">
    <source>
        <dbReference type="Pfam" id="PF00561"/>
    </source>
</evidence>
<feature type="domain" description="AB hydrolase-1" evidence="1">
    <location>
        <begin position="32"/>
        <end position="279"/>
    </location>
</feature>
<dbReference type="SUPFAM" id="SSF53474">
    <property type="entry name" value="alpha/beta-Hydrolases"/>
    <property type="match status" value="1"/>
</dbReference>
<dbReference type="InterPro" id="IPR029058">
    <property type="entry name" value="AB_hydrolase_fold"/>
</dbReference>
<dbReference type="RefSeq" id="WP_312877070.1">
    <property type="nucleotide sequence ID" value="NZ_BAAATF010000011.1"/>
</dbReference>
<keyword evidence="3" id="KW-1185">Reference proteome</keyword>
<name>A0A7W3JAU9_9MICO</name>
<dbReference type="InterPro" id="IPR000073">
    <property type="entry name" value="AB_hydrolase_1"/>
</dbReference>
<dbReference type="AlphaFoldDB" id="A0A7W3JAU9"/>
<proteinExistence type="predicted"/>
<evidence type="ECO:0000313" key="2">
    <source>
        <dbReference type="EMBL" id="MBA8809374.1"/>
    </source>
</evidence>
<comment type="caution">
    <text evidence="2">The sequence shown here is derived from an EMBL/GenBank/DDBJ whole genome shotgun (WGS) entry which is preliminary data.</text>
</comment>
<dbReference type="EMBL" id="JACGWV010000001">
    <property type="protein sequence ID" value="MBA8809374.1"/>
    <property type="molecule type" value="Genomic_DNA"/>
</dbReference>